<dbReference type="PROSITE" id="PS51109">
    <property type="entry name" value="G5"/>
    <property type="match status" value="1"/>
</dbReference>
<dbReference type="PANTHER" id="PTHR35788">
    <property type="entry name" value="EXPORTED PROTEIN-RELATED"/>
    <property type="match status" value="1"/>
</dbReference>
<protein>
    <submittedName>
        <fullName evidence="5">Vancomycin resistance protein YoaR</fullName>
    </submittedName>
</protein>
<dbReference type="InterPro" id="IPR007391">
    <property type="entry name" value="Vancomycin_resist_VanW"/>
</dbReference>
<evidence type="ECO:0000256" key="1">
    <source>
        <dbReference type="ARBA" id="ARBA00022729"/>
    </source>
</evidence>
<dbReference type="Gene3D" id="2.20.230.10">
    <property type="entry name" value="Resuscitation-promoting factor rpfb"/>
    <property type="match status" value="1"/>
</dbReference>
<dbReference type="InterPro" id="IPR052913">
    <property type="entry name" value="Glycopeptide_resist_protein"/>
</dbReference>
<dbReference type="PANTHER" id="PTHR35788:SF1">
    <property type="entry name" value="EXPORTED PROTEIN"/>
    <property type="match status" value="1"/>
</dbReference>
<dbReference type="Pfam" id="PF12229">
    <property type="entry name" value="PG_binding_4"/>
    <property type="match status" value="1"/>
</dbReference>
<keyword evidence="6" id="KW-1185">Reference proteome</keyword>
<feature type="compositionally biased region" description="Low complexity" evidence="2">
    <location>
        <begin position="459"/>
        <end position="484"/>
    </location>
</feature>
<keyword evidence="1" id="KW-0732">Signal</keyword>
<accession>A0ABS4KUM7</accession>
<comment type="caution">
    <text evidence="5">The sequence shown here is derived from an EMBL/GenBank/DDBJ whole genome shotgun (WGS) entry which is preliminary data.</text>
</comment>
<dbReference type="InterPro" id="IPR011098">
    <property type="entry name" value="G5_dom"/>
</dbReference>
<keyword evidence="3" id="KW-0472">Membrane</keyword>
<feature type="region of interest" description="Disordered" evidence="2">
    <location>
        <begin position="452"/>
        <end position="498"/>
    </location>
</feature>
<dbReference type="SMART" id="SM01208">
    <property type="entry name" value="G5"/>
    <property type="match status" value="1"/>
</dbReference>
<dbReference type="RefSeq" id="WP_342590027.1">
    <property type="nucleotide sequence ID" value="NZ_JAGGLM010000020.1"/>
</dbReference>
<sequence>MLRKYEGKEISPVKKIVIGVSILIIMIILIIYQNNTAKAWSNRIYPGVKIENQDLSGKTRYEAKNIMKQKYETGIIKNKLNIKSKSSTYTLEISKIDPKYNIDETVDKAFNYGKDRSLFKKFELIKFSPAKQYDLKFTYNYKVLDELIEKIKKDVNKEPVNATLNINGEKIKVVSEKKGEELQSDKLKSEILSKMNLKSGQDIQIPMKVVNAKIISGQISSINSKISEFSTEYGSMSSDERANNIMLATQSVNGKILMPGDTFSFNNVVGERTAQRGYEAAPVIIGDKVDSGLGGGICQVSTTLYNAVIRANIKSTERTHHTLPSHYVKLGMDATVDYGSLDYKFKNTLKYPIYIEGDTSGGMISFNIYSNKSLANVITNIDSQVCKTVKPGIEYVDDPTLKKGETEVVTPSSTGYEVKVTKITTQNGRTISQGLIADDYYEPVDAVIKRGTKEEEKPAVNQSAVAANPPAANPGANPGGQPNKPDSKPDNGNEANNK</sequence>
<dbReference type="Pfam" id="PF07501">
    <property type="entry name" value="G5"/>
    <property type="match status" value="1"/>
</dbReference>
<dbReference type="InterPro" id="IPR022029">
    <property type="entry name" value="YoaR-like_PG-bd"/>
</dbReference>
<evidence type="ECO:0000313" key="6">
    <source>
        <dbReference type="Proteomes" id="UP001519307"/>
    </source>
</evidence>
<evidence type="ECO:0000256" key="3">
    <source>
        <dbReference type="SAM" id="Phobius"/>
    </source>
</evidence>
<feature type="transmembrane region" description="Helical" evidence="3">
    <location>
        <begin position="12"/>
        <end position="32"/>
    </location>
</feature>
<keyword evidence="3" id="KW-1133">Transmembrane helix</keyword>
<feature type="compositionally biased region" description="Basic and acidic residues" evidence="2">
    <location>
        <begin position="485"/>
        <end position="498"/>
    </location>
</feature>
<evidence type="ECO:0000256" key="2">
    <source>
        <dbReference type="SAM" id="MobiDB-lite"/>
    </source>
</evidence>
<reference evidence="5 6" key="1">
    <citation type="submission" date="2021-03" db="EMBL/GenBank/DDBJ databases">
        <title>Genomic Encyclopedia of Type Strains, Phase IV (KMG-IV): sequencing the most valuable type-strain genomes for metagenomic binning, comparative biology and taxonomic classification.</title>
        <authorList>
            <person name="Goeker M."/>
        </authorList>
    </citation>
    <scope>NUCLEOTIDE SEQUENCE [LARGE SCALE GENOMIC DNA]</scope>
    <source>
        <strain evidence="5 6">DSM 28783</strain>
    </source>
</reference>
<dbReference type="Proteomes" id="UP001519307">
    <property type="component" value="Unassembled WGS sequence"/>
</dbReference>
<evidence type="ECO:0000259" key="4">
    <source>
        <dbReference type="PROSITE" id="PS51109"/>
    </source>
</evidence>
<evidence type="ECO:0000313" key="5">
    <source>
        <dbReference type="EMBL" id="MBP2033750.1"/>
    </source>
</evidence>
<gene>
    <name evidence="5" type="ORF">J2Z42_002457</name>
</gene>
<dbReference type="Pfam" id="PF04294">
    <property type="entry name" value="VanW"/>
    <property type="match status" value="1"/>
</dbReference>
<keyword evidence="3" id="KW-0812">Transmembrane</keyword>
<name>A0ABS4KUM7_9CLOT</name>
<organism evidence="5 6">
    <name type="scientific">Clostridium algifaecis</name>
    <dbReference type="NCBI Taxonomy" id="1472040"/>
    <lineage>
        <taxon>Bacteria</taxon>
        <taxon>Bacillati</taxon>
        <taxon>Bacillota</taxon>
        <taxon>Clostridia</taxon>
        <taxon>Eubacteriales</taxon>
        <taxon>Clostridiaceae</taxon>
        <taxon>Clostridium</taxon>
    </lineage>
</organism>
<proteinExistence type="predicted"/>
<feature type="domain" description="G5" evidence="4">
    <location>
        <begin position="374"/>
        <end position="454"/>
    </location>
</feature>
<dbReference type="EMBL" id="JAGGLM010000020">
    <property type="protein sequence ID" value="MBP2033750.1"/>
    <property type="molecule type" value="Genomic_DNA"/>
</dbReference>